<feature type="transmembrane region" description="Helical" evidence="9">
    <location>
        <begin position="46"/>
        <end position="63"/>
    </location>
</feature>
<comment type="similarity">
    <text evidence="8">Belongs to the binding-protein-dependent transport system permease family. LivHM subfamily.</text>
</comment>
<dbReference type="KEGG" id="vrs:V8F66_19785"/>
<evidence type="ECO:0000256" key="3">
    <source>
        <dbReference type="ARBA" id="ARBA00022475"/>
    </source>
</evidence>
<evidence type="ECO:0000256" key="1">
    <source>
        <dbReference type="ARBA" id="ARBA00004429"/>
    </source>
</evidence>
<dbReference type="PANTHER" id="PTHR11795">
    <property type="entry name" value="BRANCHED-CHAIN AMINO ACID TRANSPORT SYSTEM PERMEASE PROTEIN LIVH"/>
    <property type="match status" value="1"/>
</dbReference>
<organism evidence="10">
    <name type="scientific">Vreelandella sp. SM1641</name>
    <dbReference type="NCBI Taxonomy" id="3126101"/>
    <lineage>
        <taxon>Bacteria</taxon>
        <taxon>Pseudomonadati</taxon>
        <taxon>Pseudomonadota</taxon>
        <taxon>Gammaproteobacteria</taxon>
        <taxon>Oceanospirillales</taxon>
        <taxon>Halomonadaceae</taxon>
        <taxon>Vreelandella</taxon>
    </lineage>
</organism>
<feature type="transmembrane region" description="Helical" evidence="9">
    <location>
        <begin position="100"/>
        <end position="120"/>
    </location>
</feature>
<gene>
    <name evidence="10" type="ORF">V8F66_19785</name>
</gene>
<evidence type="ECO:0000256" key="8">
    <source>
        <dbReference type="ARBA" id="ARBA00037998"/>
    </source>
</evidence>
<evidence type="ECO:0000313" key="10">
    <source>
        <dbReference type="EMBL" id="XBY58497.1"/>
    </source>
</evidence>
<keyword evidence="7 9" id="KW-0472">Membrane</keyword>
<name>A0AAU7XPF3_9GAMM</name>
<protein>
    <submittedName>
        <fullName evidence="10">Branched-chain amino acid ABC transporter permease</fullName>
    </submittedName>
</protein>
<sequence length="295" mass="30955">MMFDYVSFLQNLSNGVLIGGVYALIGVGLTLVFGVMKIINFAHGDFVILGMYCAVLLNSLLGWDPYLSLLVAMPLGFMAGALLQRLVLSRLMEAPPESSLLVTLGLALVIGNILLLTFGAEPKSVNVSYASSTVSLGKVSFSIILLLAGLATMVVIAGLYTVLNHTELGRAIRATADNRLGAELVGINTRWIEAVVFGIGMALAVTAGVVLIPLLFATPTFSGAIFTLKAFVVTVLGGLGNIGAAIAGGLLLGVVEVMGASYLTSDYRDAYGLLVFLLILLLRPEGLFGKTVKRV</sequence>
<dbReference type="InterPro" id="IPR052157">
    <property type="entry name" value="BCAA_transport_permease"/>
</dbReference>
<keyword evidence="4 9" id="KW-0812">Transmembrane</keyword>
<dbReference type="GO" id="GO:0006865">
    <property type="term" value="P:amino acid transport"/>
    <property type="evidence" value="ECO:0007669"/>
    <property type="project" value="UniProtKB-KW"/>
</dbReference>
<evidence type="ECO:0000256" key="4">
    <source>
        <dbReference type="ARBA" id="ARBA00022692"/>
    </source>
</evidence>
<dbReference type="GO" id="GO:0022857">
    <property type="term" value="F:transmembrane transporter activity"/>
    <property type="evidence" value="ECO:0007669"/>
    <property type="project" value="InterPro"/>
</dbReference>
<evidence type="ECO:0000256" key="6">
    <source>
        <dbReference type="ARBA" id="ARBA00022989"/>
    </source>
</evidence>
<evidence type="ECO:0000256" key="9">
    <source>
        <dbReference type="SAM" id="Phobius"/>
    </source>
</evidence>
<evidence type="ECO:0000256" key="5">
    <source>
        <dbReference type="ARBA" id="ARBA00022970"/>
    </source>
</evidence>
<feature type="transmembrane region" description="Helical" evidence="9">
    <location>
        <begin position="270"/>
        <end position="288"/>
    </location>
</feature>
<keyword evidence="5" id="KW-0029">Amino-acid transport</keyword>
<feature type="transmembrane region" description="Helical" evidence="9">
    <location>
        <begin position="12"/>
        <end position="34"/>
    </location>
</feature>
<feature type="transmembrane region" description="Helical" evidence="9">
    <location>
        <begin position="69"/>
        <end position="88"/>
    </location>
</feature>
<proteinExistence type="inferred from homology"/>
<feature type="transmembrane region" description="Helical" evidence="9">
    <location>
        <begin position="140"/>
        <end position="163"/>
    </location>
</feature>
<keyword evidence="6 9" id="KW-1133">Transmembrane helix</keyword>
<dbReference type="EMBL" id="CP158484">
    <property type="protein sequence ID" value="XBY58497.1"/>
    <property type="molecule type" value="Genomic_DNA"/>
</dbReference>
<evidence type="ECO:0000256" key="2">
    <source>
        <dbReference type="ARBA" id="ARBA00022448"/>
    </source>
</evidence>
<comment type="subcellular location">
    <subcellularLocation>
        <location evidence="1">Cell inner membrane</location>
        <topology evidence="1">Multi-pass membrane protein</topology>
    </subcellularLocation>
</comment>
<dbReference type="Pfam" id="PF02653">
    <property type="entry name" value="BPD_transp_2"/>
    <property type="match status" value="1"/>
</dbReference>
<dbReference type="AlphaFoldDB" id="A0AAU7XPF3"/>
<dbReference type="InterPro" id="IPR001851">
    <property type="entry name" value="ABC_transp_permease"/>
</dbReference>
<evidence type="ECO:0000256" key="7">
    <source>
        <dbReference type="ARBA" id="ARBA00023136"/>
    </source>
</evidence>
<keyword evidence="2" id="KW-0813">Transport</keyword>
<dbReference type="RefSeq" id="WP_246361794.1">
    <property type="nucleotide sequence ID" value="NZ_CP158484.1"/>
</dbReference>
<dbReference type="CDD" id="cd06582">
    <property type="entry name" value="TM_PBP1_LivH_like"/>
    <property type="match status" value="1"/>
</dbReference>
<reference evidence="10" key="1">
    <citation type="submission" date="2024-02" db="EMBL/GenBank/DDBJ databases">
        <title>Complete genome sequence of Vreelandella sp. SM1641, a marine exopolysaccharide-producing bacterium isolated from deep-sea hydrothermal sediment of the southwest Indian Ocean.</title>
        <authorList>
            <person name="Zhu H."/>
            <person name="Sun M."/>
        </authorList>
    </citation>
    <scope>NUCLEOTIDE SEQUENCE</scope>
    <source>
        <strain evidence="10">SM1641</strain>
    </source>
</reference>
<dbReference type="PANTHER" id="PTHR11795:SF445">
    <property type="entry name" value="AMINO ACID ABC TRANSPORTER PERMEASE PROTEIN"/>
    <property type="match status" value="1"/>
</dbReference>
<accession>A0AAU7XPF3</accession>
<keyword evidence="3" id="KW-1003">Cell membrane</keyword>
<feature type="transmembrane region" description="Helical" evidence="9">
    <location>
        <begin position="194"/>
        <end position="215"/>
    </location>
</feature>
<dbReference type="GO" id="GO:0005886">
    <property type="term" value="C:plasma membrane"/>
    <property type="evidence" value="ECO:0007669"/>
    <property type="project" value="UniProtKB-SubCell"/>
</dbReference>